<organism evidence="1 2">
    <name type="scientific">Compostibacillus humi</name>
    <dbReference type="NCBI Taxonomy" id="1245525"/>
    <lineage>
        <taxon>Bacteria</taxon>
        <taxon>Bacillati</taxon>
        <taxon>Bacillota</taxon>
        <taxon>Bacilli</taxon>
        <taxon>Bacillales</taxon>
        <taxon>Bacillaceae</taxon>
        <taxon>Compostibacillus</taxon>
    </lineage>
</organism>
<reference evidence="1" key="1">
    <citation type="journal article" date="2014" name="Int. J. Syst. Evol. Microbiol.">
        <title>Complete genome sequence of Corynebacterium casei LMG S-19264T (=DSM 44701T), isolated from a smear-ripened cheese.</title>
        <authorList>
            <consortium name="US DOE Joint Genome Institute (JGI-PGF)"/>
            <person name="Walter F."/>
            <person name="Albersmeier A."/>
            <person name="Kalinowski J."/>
            <person name="Ruckert C."/>
        </authorList>
    </citation>
    <scope>NUCLEOTIDE SEQUENCE</scope>
    <source>
        <strain evidence="1">CGMCC 1.12360</strain>
    </source>
</reference>
<dbReference type="Proteomes" id="UP000602050">
    <property type="component" value="Unassembled WGS sequence"/>
</dbReference>
<accession>A0A8J2TTK4</accession>
<proteinExistence type="predicted"/>
<evidence type="ECO:0000313" key="2">
    <source>
        <dbReference type="Proteomes" id="UP000602050"/>
    </source>
</evidence>
<sequence>MILLQGIISSMLTSSTKDGALDNVVASSVPPSVGALGAFL</sequence>
<dbReference type="EMBL" id="BMEV01000088">
    <property type="protein sequence ID" value="GFZ89220.1"/>
    <property type="molecule type" value="Genomic_DNA"/>
</dbReference>
<dbReference type="AlphaFoldDB" id="A0A8J2TTK4"/>
<evidence type="ECO:0000313" key="1">
    <source>
        <dbReference type="EMBL" id="GFZ89220.1"/>
    </source>
</evidence>
<name>A0A8J2TTK4_9BACI</name>
<protein>
    <submittedName>
        <fullName evidence="1">Uncharacterized protein</fullName>
    </submittedName>
</protein>
<gene>
    <name evidence="1" type="ORF">GCM10010978_30800</name>
</gene>
<keyword evidence="2" id="KW-1185">Reference proteome</keyword>
<comment type="caution">
    <text evidence="1">The sequence shown here is derived from an EMBL/GenBank/DDBJ whole genome shotgun (WGS) entry which is preliminary data.</text>
</comment>
<reference evidence="1" key="2">
    <citation type="submission" date="2020-09" db="EMBL/GenBank/DDBJ databases">
        <authorList>
            <person name="Sun Q."/>
            <person name="Zhou Y."/>
        </authorList>
    </citation>
    <scope>NUCLEOTIDE SEQUENCE</scope>
    <source>
        <strain evidence="1">CGMCC 1.12360</strain>
    </source>
</reference>